<name>A0A072UAV2_MEDTR</name>
<dbReference type="EnsemblPlants" id="KEH26556">
    <property type="protein sequence ID" value="KEH26556"/>
    <property type="gene ID" value="MTR_6g464570"/>
</dbReference>
<keyword evidence="3" id="KW-1185">Reference proteome</keyword>
<sequence>MVDLVEPDPEVYSVDVAEFFVTKEKKKYEDREEMINWARCQSIEAAFTLIINKSYSGSGRRKSKLVLACERSGEYKGTNKSKREGAGSRKCGCLFRLRGYFSATKLWSLNIVSGLYNHKMEPKLEGHMLAGRLTTKESKIVGDMTRNLIKLKISCWI</sequence>
<reference evidence="1 3" key="2">
    <citation type="journal article" date="2014" name="BMC Genomics">
        <title>An improved genome release (version Mt4.0) for the model legume Medicago truncatula.</title>
        <authorList>
            <person name="Tang H."/>
            <person name="Krishnakumar V."/>
            <person name="Bidwell S."/>
            <person name="Rosen B."/>
            <person name="Chan A."/>
            <person name="Zhou S."/>
            <person name="Gentzbittel L."/>
            <person name="Childs K.L."/>
            <person name="Yandell M."/>
            <person name="Gundlach H."/>
            <person name="Mayer K.F."/>
            <person name="Schwartz D.C."/>
            <person name="Town C.D."/>
        </authorList>
    </citation>
    <scope>GENOME REANNOTATION</scope>
    <source>
        <strain evidence="1">A17</strain>
        <strain evidence="2 3">cv. Jemalong A17</strain>
    </source>
</reference>
<evidence type="ECO:0008006" key="4">
    <source>
        <dbReference type="Google" id="ProtNLM"/>
    </source>
</evidence>
<evidence type="ECO:0000313" key="2">
    <source>
        <dbReference type="EnsemblPlants" id="KEH26556"/>
    </source>
</evidence>
<dbReference type="Proteomes" id="UP000002051">
    <property type="component" value="Chromosome 6"/>
</dbReference>
<accession>A0A072UAV2</accession>
<proteinExistence type="predicted"/>
<evidence type="ECO:0000313" key="1">
    <source>
        <dbReference type="EMBL" id="KEH26556.1"/>
    </source>
</evidence>
<dbReference type="AlphaFoldDB" id="A0A072UAV2"/>
<protein>
    <recommendedName>
        <fullName evidence="4">FAR1 DNA-binding domain protein</fullName>
    </recommendedName>
</protein>
<reference evidence="2" key="3">
    <citation type="submission" date="2015-04" db="UniProtKB">
        <authorList>
            <consortium name="EnsemblPlants"/>
        </authorList>
    </citation>
    <scope>IDENTIFICATION</scope>
    <source>
        <strain evidence="2">cv. Jemalong A17</strain>
    </source>
</reference>
<organism evidence="1 3">
    <name type="scientific">Medicago truncatula</name>
    <name type="common">Barrel medic</name>
    <name type="synonym">Medicago tribuloides</name>
    <dbReference type="NCBI Taxonomy" id="3880"/>
    <lineage>
        <taxon>Eukaryota</taxon>
        <taxon>Viridiplantae</taxon>
        <taxon>Streptophyta</taxon>
        <taxon>Embryophyta</taxon>
        <taxon>Tracheophyta</taxon>
        <taxon>Spermatophyta</taxon>
        <taxon>Magnoliopsida</taxon>
        <taxon>eudicotyledons</taxon>
        <taxon>Gunneridae</taxon>
        <taxon>Pentapetalae</taxon>
        <taxon>rosids</taxon>
        <taxon>fabids</taxon>
        <taxon>Fabales</taxon>
        <taxon>Fabaceae</taxon>
        <taxon>Papilionoideae</taxon>
        <taxon>50 kb inversion clade</taxon>
        <taxon>NPAAA clade</taxon>
        <taxon>Hologalegina</taxon>
        <taxon>IRL clade</taxon>
        <taxon>Trifolieae</taxon>
        <taxon>Medicago</taxon>
    </lineage>
</organism>
<gene>
    <name evidence="1" type="ordered locus">MTR_6g464570</name>
</gene>
<dbReference type="HOGENOM" id="CLU_1680560_0_0_1"/>
<evidence type="ECO:0000313" key="3">
    <source>
        <dbReference type="Proteomes" id="UP000002051"/>
    </source>
</evidence>
<reference evidence="1 3" key="1">
    <citation type="journal article" date="2011" name="Nature">
        <title>The Medicago genome provides insight into the evolution of rhizobial symbioses.</title>
        <authorList>
            <person name="Young N.D."/>
            <person name="Debelle F."/>
            <person name="Oldroyd G.E."/>
            <person name="Geurts R."/>
            <person name="Cannon S.B."/>
            <person name="Udvardi M.K."/>
            <person name="Benedito V.A."/>
            <person name="Mayer K.F."/>
            <person name="Gouzy J."/>
            <person name="Schoof H."/>
            <person name="Van de Peer Y."/>
            <person name="Proost S."/>
            <person name="Cook D.R."/>
            <person name="Meyers B.C."/>
            <person name="Spannagl M."/>
            <person name="Cheung F."/>
            <person name="De Mita S."/>
            <person name="Krishnakumar V."/>
            <person name="Gundlach H."/>
            <person name="Zhou S."/>
            <person name="Mudge J."/>
            <person name="Bharti A.K."/>
            <person name="Murray J.D."/>
            <person name="Naoumkina M.A."/>
            <person name="Rosen B."/>
            <person name="Silverstein K.A."/>
            <person name="Tang H."/>
            <person name="Rombauts S."/>
            <person name="Zhao P.X."/>
            <person name="Zhou P."/>
            <person name="Barbe V."/>
            <person name="Bardou P."/>
            <person name="Bechner M."/>
            <person name="Bellec A."/>
            <person name="Berger A."/>
            <person name="Berges H."/>
            <person name="Bidwell S."/>
            <person name="Bisseling T."/>
            <person name="Choisne N."/>
            <person name="Couloux A."/>
            <person name="Denny R."/>
            <person name="Deshpande S."/>
            <person name="Dai X."/>
            <person name="Doyle J.J."/>
            <person name="Dudez A.M."/>
            <person name="Farmer A.D."/>
            <person name="Fouteau S."/>
            <person name="Franken C."/>
            <person name="Gibelin C."/>
            <person name="Gish J."/>
            <person name="Goldstein S."/>
            <person name="Gonzalez A.J."/>
            <person name="Green P.J."/>
            <person name="Hallab A."/>
            <person name="Hartog M."/>
            <person name="Hua A."/>
            <person name="Humphray S.J."/>
            <person name="Jeong D.H."/>
            <person name="Jing Y."/>
            <person name="Jocker A."/>
            <person name="Kenton S.M."/>
            <person name="Kim D.J."/>
            <person name="Klee K."/>
            <person name="Lai H."/>
            <person name="Lang C."/>
            <person name="Lin S."/>
            <person name="Macmil S.L."/>
            <person name="Magdelenat G."/>
            <person name="Matthews L."/>
            <person name="McCorrison J."/>
            <person name="Monaghan E.L."/>
            <person name="Mun J.H."/>
            <person name="Najar F.Z."/>
            <person name="Nicholson C."/>
            <person name="Noirot C."/>
            <person name="O'Bleness M."/>
            <person name="Paule C.R."/>
            <person name="Poulain J."/>
            <person name="Prion F."/>
            <person name="Qin B."/>
            <person name="Qu C."/>
            <person name="Retzel E.F."/>
            <person name="Riddle C."/>
            <person name="Sallet E."/>
            <person name="Samain S."/>
            <person name="Samson N."/>
            <person name="Sanders I."/>
            <person name="Saurat O."/>
            <person name="Scarpelli C."/>
            <person name="Schiex T."/>
            <person name="Segurens B."/>
            <person name="Severin A.J."/>
            <person name="Sherrier D.J."/>
            <person name="Shi R."/>
            <person name="Sims S."/>
            <person name="Singer S.R."/>
            <person name="Sinharoy S."/>
            <person name="Sterck L."/>
            <person name="Viollet A."/>
            <person name="Wang B.B."/>
            <person name="Wang K."/>
            <person name="Wang M."/>
            <person name="Wang X."/>
            <person name="Warfsmann J."/>
            <person name="Weissenbach J."/>
            <person name="White D.D."/>
            <person name="White J.D."/>
            <person name="Wiley G.B."/>
            <person name="Wincker P."/>
            <person name="Xing Y."/>
            <person name="Yang L."/>
            <person name="Yao Z."/>
            <person name="Ying F."/>
            <person name="Zhai J."/>
            <person name="Zhou L."/>
            <person name="Zuber A."/>
            <person name="Denarie J."/>
            <person name="Dixon R.A."/>
            <person name="May G.D."/>
            <person name="Schwartz D.C."/>
            <person name="Rogers J."/>
            <person name="Quetier F."/>
            <person name="Town C.D."/>
            <person name="Roe B.A."/>
        </authorList>
    </citation>
    <scope>NUCLEOTIDE SEQUENCE [LARGE SCALE GENOMIC DNA]</scope>
    <source>
        <strain evidence="1">A17</strain>
        <strain evidence="2 3">cv. Jemalong A17</strain>
    </source>
</reference>
<dbReference type="EMBL" id="CM001222">
    <property type="protein sequence ID" value="KEH26556.1"/>
    <property type="molecule type" value="Genomic_DNA"/>
</dbReference>